<keyword evidence="4" id="KW-0804">Transcription</keyword>
<dbReference type="PANTHER" id="PTHR30146:SF148">
    <property type="entry name" value="HTH-TYPE TRANSCRIPTIONAL REPRESSOR PURR-RELATED"/>
    <property type="match status" value="1"/>
</dbReference>
<evidence type="ECO:0000256" key="3">
    <source>
        <dbReference type="ARBA" id="ARBA00023125"/>
    </source>
</evidence>
<dbReference type="PANTHER" id="PTHR30146">
    <property type="entry name" value="LACI-RELATED TRANSCRIPTIONAL REPRESSOR"/>
    <property type="match status" value="1"/>
</dbReference>
<dbReference type="InterPro" id="IPR028082">
    <property type="entry name" value="Peripla_BP_I"/>
</dbReference>
<dbReference type="EMBL" id="JACHOU010000036">
    <property type="protein sequence ID" value="MBB6357873.1"/>
    <property type="molecule type" value="Genomic_DNA"/>
</dbReference>
<name>A0A7X0FDS8_9HYPH</name>
<comment type="caution">
    <text evidence="6">The sequence shown here is derived from an EMBL/GenBank/DDBJ whole genome shotgun (WGS) entry which is preliminary data.</text>
</comment>
<organism evidence="6 7">
    <name type="scientific">Aminobacter aganoensis</name>
    <dbReference type="NCBI Taxonomy" id="83264"/>
    <lineage>
        <taxon>Bacteria</taxon>
        <taxon>Pseudomonadati</taxon>
        <taxon>Pseudomonadota</taxon>
        <taxon>Alphaproteobacteria</taxon>
        <taxon>Hyphomicrobiales</taxon>
        <taxon>Phyllobacteriaceae</taxon>
        <taxon>Aminobacter</taxon>
    </lineage>
</organism>
<dbReference type="InterPro" id="IPR001761">
    <property type="entry name" value="Peripla_BP/Lac1_sug-bd_dom"/>
</dbReference>
<dbReference type="InterPro" id="IPR000843">
    <property type="entry name" value="HTH_LacI"/>
</dbReference>
<evidence type="ECO:0000259" key="5">
    <source>
        <dbReference type="PROSITE" id="PS50932"/>
    </source>
</evidence>
<dbReference type="Gene3D" id="1.10.260.40">
    <property type="entry name" value="lambda repressor-like DNA-binding domains"/>
    <property type="match status" value="1"/>
</dbReference>
<dbReference type="GO" id="GO:0003700">
    <property type="term" value="F:DNA-binding transcription factor activity"/>
    <property type="evidence" value="ECO:0007669"/>
    <property type="project" value="TreeGrafter"/>
</dbReference>
<dbReference type="CDD" id="cd01392">
    <property type="entry name" value="HTH_LacI"/>
    <property type="match status" value="1"/>
</dbReference>
<dbReference type="InterPro" id="IPR010982">
    <property type="entry name" value="Lambda_DNA-bd_dom_sf"/>
</dbReference>
<dbReference type="SUPFAM" id="SSF47413">
    <property type="entry name" value="lambda repressor-like DNA-binding domains"/>
    <property type="match status" value="1"/>
</dbReference>
<dbReference type="SMART" id="SM00354">
    <property type="entry name" value="HTH_LACI"/>
    <property type="match status" value="1"/>
</dbReference>
<keyword evidence="3" id="KW-0238">DNA-binding</keyword>
<keyword evidence="1" id="KW-0678">Repressor</keyword>
<dbReference type="Proteomes" id="UP000536262">
    <property type="component" value="Unassembled WGS sequence"/>
</dbReference>
<dbReference type="GO" id="GO:0000976">
    <property type="term" value="F:transcription cis-regulatory region binding"/>
    <property type="evidence" value="ECO:0007669"/>
    <property type="project" value="TreeGrafter"/>
</dbReference>
<dbReference type="PROSITE" id="PS50932">
    <property type="entry name" value="HTH_LACI_2"/>
    <property type="match status" value="1"/>
</dbReference>
<dbReference type="CDD" id="cd06267">
    <property type="entry name" value="PBP1_LacI_sugar_binding-like"/>
    <property type="match status" value="1"/>
</dbReference>
<dbReference type="Pfam" id="PF00532">
    <property type="entry name" value="Peripla_BP_1"/>
    <property type="match status" value="1"/>
</dbReference>
<feature type="domain" description="HTH lacI-type" evidence="5">
    <location>
        <begin position="1"/>
        <end position="44"/>
    </location>
</feature>
<keyword evidence="2" id="KW-0805">Transcription regulation</keyword>
<gene>
    <name evidence="6" type="ORF">GGR00_005697</name>
</gene>
<dbReference type="SUPFAM" id="SSF53822">
    <property type="entry name" value="Periplasmic binding protein-like I"/>
    <property type="match status" value="1"/>
</dbReference>
<dbReference type="Pfam" id="PF00356">
    <property type="entry name" value="LacI"/>
    <property type="match status" value="1"/>
</dbReference>
<evidence type="ECO:0000256" key="2">
    <source>
        <dbReference type="ARBA" id="ARBA00023015"/>
    </source>
</evidence>
<evidence type="ECO:0000313" key="6">
    <source>
        <dbReference type="EMBL" id="MBB6357873.1"/>
    </source>
</evidence>
<sequence length="312" mass="34383">MSIATVSYVLNGKRAVSSQVREQVLAASDALGYRVNSAAQTLRRQSSKTVGLCMTTVSTVYLRELANALDEIATENGYELVQVLTRQDPARELARVNSLLSRQVDGIVLLPSLHPQAALEAISRSSAPSVVVDRIGEDDRFSYVIVNNNKAMQDLVRHLMGTEHRRLLFVAQNLDVVTTRHRLAGLEEQARLAGGALRYQAIQRGDDEVAYATRLRHLLEQPDPPTAIIAGNSSVALSTWKALLAAENQQAVAMATFDDPDWADLCQPAMISVRVPFRTFAEATWELLMQQMEGRFDAARTIQIDAGLVVRM</sequence>
<evidence type="ECO:0000256" key="1">
    <source>
        <dbReference type="ARBA" id="ARBA00022491"/>
    </source>
</evidence>
<dbReference type="AlphaFoldDB" id="A0A7X0FDS8"/>
<accession>A0A7X0FDS8</accession>
<dbReference type="Gene3D" id="3.40.50.2300">
    <property type="match status" value="2"/>
</dbReference>
<evidence type="ECO:0000256" key="4">
    <source>
        <dbReference type="ARBA" id="ARBA00023163"/>
    </source>
</evidence>
<protein>
    <submittedName>
        <fullName evidence="6">LacI family transcriptional regulator</fullName>
    </submittedName>
</protein>
<keyword evidence="7" id="KW-1185">Reference proteome</keyword>
<evidence type="ECO:0000313" key="7">
    <source>
        <dbReference type="Proteomes" id="UP000536262"/>
    </source>
</evidence>
<proteinExistence type="predicted"/>
<reference evidence="6 7" key="1">
    <citation type="submission" date="2020-08" db="EMBL/GenBank/DDBJ databases">
        <title>Genomic Encyclopedia of Type Strains, Phase IV (KMG-IV): sequencing the most valuable type-strain genomes for metagenomic binning, comparative biology and taxonomic classification.</title>
        <authorList>
            <person name="Goeker M."/>
        </authorList>
    </citation>
    <scope>NUCLEOTIDE SEQUENCE [LARGE SCALE GENOMIC DNA]</scope>
    <source>
        <strain evidence="6 7">DSM 7051</strain>
    </source>
</reference>